<dbReference type="InterPro" id="IPR050922">
    <property type="entry name" value="LytR/CpsA/Psr_CW_biosynth"/>
</dbReference>
<dbReference type="NCBIfam" id="TIGR00350">
    <property type="entry name" value="lytR_cpsA_psr"/>
    <property type="match status" value="1"/>
</dbReference>
<dbReference type="PANTHER" id="PTHR33392">
    <property type="entry name" value="POLYISOPRENYL-TEICHOIC ACID--PEPTIDOGLYCAN TEICHOIC ACID TRANSFERASE TAGU"/>
    <property type="match status" value="1"/>
</dbReference>
<protein>
    <recommendedName>
        <fullName evidence="2">Cell envelope-related transcriptional attenuator domain-containing protein</fullName>
    </recommendedName>
</protein>
<feature type="domain" description="Cell envelope-related transcriptional attenuator" evidence="2">
    <location>
        <begin position="83"/>
        <end position="247"/>
    </location>
</feature>
<evidence type="ECO:0000313" key="4">
    <source>
        <dbReference type="Proteomes" id="UP000231688"/>
    </source>
</evidence>
<evidence type="ECO:0000256" key="1">
    <source>
        <dbReference type="ARBA" id="ARBA00006068"/>
    </source>
</evidence>
<dbReference type="Pfam" id="PF03816">
    <property type="entry name" value="LytR_cpsA_psr"/>
    <property type="match status" value="1"/>
</dbReference>
<dbReference type="InterPro" id="IPR004474">
    <property type="entry name" value="LytR_CpsA_psr"/>
</dbReference>
<comment type="similarity">
    <text evidence="1">Belongs to the LytR/CpsA/Psr (LCP) family.</text>
</comment>
<dbReference type="PANTHER" id="PTHR33392:SF6">
    <property type="entry name" value="POLYISOPRENYL-TEICHOIC ACID--PEPTIDOGLYCAN TEICHOIC ACID TRANSFERASE TAGU"/>
    <property type="match status" value="1"/>
</dbReference>
<organism evidence="3 4">
    <name type="scientific">Candidatus Portnoybacteria bacterium CG_4_10_14_0_2_um_filter_43_36</name>
    <dbReference type="NCBI Taxonomy" id="1974798"/>
    <lineage>
        <taxon>Bacteria</taxon>
        <taxon>Candidatus Portnoyibacteriota</taxon>
    </lineage>
</organism>
<accession>A0A2M7UFM3</accession>
<evidence type="ECO:0000313" key="3">
    <source>
        <dbReference type="EMBL" id="PIZ70028.1"/>
    </source>
</evidence>
<gene>
    <name evidence="3" type="ORF">COY10_00460</name>
</gene>
<dbReference type="EMBL" id="PFOH01000009">
    <property type="protein sequence ID" value="PIZ70028.1"/>
    <property type="molecule type" value="Genomic_DNA"/>
</dbReference>
<dbReference type="Gene3D" id="3.40.630.190">
    <property type="entry name" value="LCP protein"/>
    <property type="match status" value="1"/>
</dbReference>
<name>A0A2M7UFM3_9BACT</name>
<dbReference type="Proteomes" id="UP000231688">
    <property type="component" value="Unassembled WGS sequence"/>
</dbReference>
<sequence length="337" mass="38193">MEGRSRKRKLILFLVILFGGAFLLFSFKTGFTVNQVINWENAGNILPSSKKLPELPQDDPERLNILLLGIRGAEEEGEGKLLSDAIILASVEKNTSQTALISLPRDIYATIYCTGEEQKINFAYAQGGIDCAKKTIGYITGQYIDYAVSVDFAALTEIVDALGGIDVYLDQPLEENFQWAKEGAEQDEYWSIKEIDGEERWVFYVPAGENHLDGKTALYYARSRYSTNDFDRMRRQQQIITAIKDKAFSLKILINPIKIFDLLDILGKNIRTDMKLTDIGNLIEMSTQLNFDQVKRKIFDTSSEGLLYQTFINEEYVLLPTGDDLTRIQAACQNIFN</sequence>
<dbReference type="AlphaFoldDB" id="A0A2M7UFM3"/>
<reference evidence="4" key="1">
    <citation type="submission" date="2017-09" db="EMBL/GenBank/DDBJ databases">
        <title>Depth-based differentiation of microbial function through sediment-hosted aquifers and enrichment of novel symbionts in the deep terrestrial subsurface.</title>
        <authorList>
            <person name="Probst A.J."/>
            <person name="Ladd B."/>
            <person name="Jarett J.K."/>
            <person name="Geller-Mcgrath D.E."/>
            <person name="Sieber C.M.K."/>
            <person name="Emerson J.B."/>
            <person name="Anantharaman K."/>
            <person name="Thomas B.C."/>
            <person name="Malmstrom R."/>
            <person name="Stieglmeier M."/>
            <person name="Klingl A."/>
            <person name="Woyke T."/>
            <person name="Ryan C.M."/>
            <person name="Banfield J.F."/>
        </authorList>
    </citation>
    <scope>NUCLEOTIDE SEQUENCE [LARGE SCALE GENOMIC DNA]</scope>
</reference>
<proteinExistence type="inferred from homology"/>
<evidence type="ECO:0000259" key="2">
    <source>
        <dbReference type="Pfam" id="PF03816"/>
    </source>
</evidence>
<comment type="caution">
    <text evidence="3">The sequence shown here is derived from an EMBL/GenBank/DDBJ whole genome shotgun (WGS) entry which is preliminary data.</text>
</comment>